<reference evidence="2 3" key="1">
    <citation type="submission" date="2022-03" db="EMBL/GenBank/DDBJ databases">
        <authorList>
            <person name="Nunn A."/>
            <person name="Chopra R."/>
            <person name="Nunn A."/>
            <person name="Contreras Garrido A."/>
        </authorList>
    </citation>
    <scope>NUCLEOTIDE SEQUENCE [LARGE SCALE GENOMIC DNA]</scope>
</reference>
<accession>A0AAU9SG66</accession>
<evidence type="ECO:0000313" key="2">
    <source>
        <dbReference type="EMBL" id="CAH2065423.1"/>
    </source>
</evidence>
<keyword evidence="3" id="KW-1185">Reference proteome</keyword>
<organism evidence="2 3">
    <name type="scientific">Thlaspi arvense</name>
    <name type="common">Field penny-cress</name>
    <dbReference type="NCBI Taxonomy" id="13288"/>
    <lineage>
        <taxon>Eukaryota</taxon>
        <taxon>Viridiplantae</taxon>
        <taxon>Streptophyta</taxon>
        <taxon>Embryophyta</taxon>
        <taxon>Tracheophyta</taxon>
        <taxon>Spermatophyta</taxon>
        <taxon>Magnoliopsida</taxon>
        <taxon>eudicotyledons</taxon>
        <taxon>Gunneridae</taxon>
        <taxon>Pentapetalae</taxon>
        <taxon>rosids</taxon>
        <taxon>malvids</taxon>
        <taxon>Brassicales</taxon>
        <taxon>Brassicaceae</taxon>
        <taxon>Thlaspideae</taxon>
        <taxon>Thlaspi</taxon>
    </lineage>
</organism>
<dbReference type="EMBL" id="OU466861">
    <property type="protein sequence ID" value="CAH2065423.1"/>
    <property type="molecule type" value="Genomic_DNA"/>
</dbReference>
<feature type="region of interest" description="Disordered" evidence="1">
    <location>
        <begin position="86"/>
        <end position="105"/>
    </location>
</feature>
<sequence>GSSLREEGFQFGATSFGRIRVGEFLVVGFVSASPNGSSFDSPKLSLPFEPLRSRKTKKLVSNIKHWKNSSPKAVYSEGLSIRDETSRGFSHQREVPRQNPNDCREGLRKAMSPLSTRKMGQFVYIVRKRIKLSAEKAIFVFDKAIERCIVRNIVRQAAKQAAIRDVQEASVYEDTLCQSFTLRCNTVQSFKSKEYVCETFAWIHYY</sequence>
<evidence type="ECO:0000256" key="1">
    <source>
        <dbReference type="SAM" id="MobiDB-lite"/>
    </source>
</evidence>
<name>A0AAU9SG66_THLAR</name>
<dbReference type="Proteomes" id="UP000836841">
    <property type="component" value="Chromosome 5"/>
</dbReference>
<protein>
    <submittedName>
        <fullName evidence="2">Uncharacterized protein</fullName>
    </submittedName>
</protein>
<evidence type="ECO:0000313" key="3">
    <source>
        <dbReference type="Proteomes" id="UP000836841"/>
    </source>
</evidence>
<gene>
    <name evidence="2" type="ORF">TAV2_LOCUS15544</name>
</gene>
<proteinExistence type="predicted"/>
<dbReference type="Gene3D" id="3.10.20.90">
    <property type="entry name" value="Phosphatidylinositol 3-kinase Catalytic Subunit, Chain A, domain 1"/>
    <property type="match status" value="1"/>
</dbReference>
<dbReference type="AlphaFoldDB" id="A0AAU9SG66"/>
<feature type="non-terminal residue" evidence="2">
    <location>
        <position position="1"/>
    </location>
</feature>